<reference evidence="2 3" key="1">
    <citation type="submission" date="2021-03" db="EMBL/GenBank/DDBJ databases">
        <title>Aliifodinibius sp. nov., a new bacterium isolated from saline soil.</title>
        <authorList>
            <person name="Galisteo C."/>
            <person name="De La Haba R."/>
            <person name="Sanchez-Porro C."/>
            <person name="Ventosa A."/>
        </authorList>
    </citation>
    <scope>NUCLEOTIDE SEQUENCE [LARGE SCALE GENOMIC DNA]</scope>
    <source>
        <strain evidence="2 3">1BSP15-2V2</strain>
    </source>
</reference>
<dbReference type="Proteomes" id="UP001207918">
    <property type="component" value="Unassembled WGS sequence"/>
</dbReference>
<sequence length="182" mass="20594">MKINVTNINDWSWRSFVLVMFLLLLPPAVESHEGPPFPIIIDQEVGPYLVSVWTDPDIGIGTFFVVFDPRKSATQSMDINSVQIGVAPTSGRLSEKLYDAERQVTRSVRYNTEVEFDKGEMWKVRVVIKGTGWEGELHSEVEATPDGNIGPIAVLVYAIPFIGIGILWFRAIMVRRRKEDEE</sequence>
<organism evidence="2 3">
    <name type="scientific">Fodinibius salsisoli</name>
    <dbReference type="NCBI Taxonomy" id="2820877"/>
    <lineage>
        <taxon>Bacteria</taxon>
        <taxon>Pseudomonadati</taxon>
        <taxon>Balneolota</taxon>
        <taxon>Balneolia</taxon>
        <taxon>Balneolales</taxon>
        <taxon>Balneolaceae</taxon>
        <taxon>Fodinibius</taxon>
    </lineage>
</organism>
<keyword evidence="1" id="KW-1133">Transmembrane helix</keyword>
<evidence type="ECO:0000256" key="1">
    <source>
        <dbReference type="SAM" id="Phobius"/>
    </source>
</evidence>
<keyword evidence="1" id="KW-0472">Membrane</keyword>
<keyword evidence="1" id="KW-0812">Transmembrane</keyword>
<protein>
    <recommendedName>
        <fullName evidence="4">YtkA-like</fullName>
    </recommendedName>
</protein>
<name>A0ABT3PPQ4_9BACT</name>
<gene>
    <name evidence="2" type="ORF">J6I44_13320</name>
</gene>
<dbReference type="RefSeq" id="WP_265766632.1">
    <property type="nucleotide sequence ID" value="NZ_JAGGJA010000008.1"/>
</dbReference>
<keyword evidence="3" id="KW-1185">Reference proteome</keyword>
<evidence type="ECO:0000313" key="2">
    <source>
        <dbReference type="EMBL" id="MCW9707843.1"/>
    </source>
</evidence>
<accession>A0ABT3PPQ4</accession>
<evidence type="ECO:0008006" key="4">
    <source>
        <dbReference type="Google" id="ProtNLM"/>
    </source>
</evidence>
<feature type="transmembrane region" description="Helical" evidence="1">
    <location>
        <begin position="149"/>
        <end position="169"/>
    </location>
</feature>
<dbReference type="EMBL" id="JAGGJA010000008">
    <property type="protein sequence ID" value="MCW9707843.1"/>
    <property type="molecule type" value="Genomic_DNA"/>
</dbReference>
<evidence type="ECO:0000313" key="3">
    <source>
        <dbReference type="Proteomes" id="UP001207918"/>
    </source>
</evidence>
<comment type="caution">
    <text evidence="2">The sequence shown here is derived from an EMBL/GenBank/DDBJ whole genome shotgun (WGS) entry which is preliminary data.</text>
</comment>
<proteinExistence type="predicted"/>